<evidence type="ECO:0008006" key="7">
    <source>
        <dbReference type="Google" id="ProtNLM"/>
    </source>
</evidence>
<reference evidence="5 6" key="1">
    <citation type="journal article" date="2011" name="J. Gen. Appl. Microbiol.">
        <title>Draft genome sequencing of the enigmatic basidiomycete Mixia osmundae.</title>
        <authorList>
            <person name="Nishida H."/>
            <person name="Nagatsuka Y."/>
            <person name="Sugiyama J."/>
        </authorList>
    </citation>
    <scope>NUCLEOTIDE SEQUENCE [LARGE SCALE GENOMIC DNA]</scope>
    <source>
        <strain evidence="6">CBS 9802 / IAM 14324 / JCM 22182 / KY 12970</strain>
    </source>
</reference>
<keyword evidence="2" id="KW-0963">Cytoplasm</keyword>
<dbReference type="EMBL" id="BABT02000220">
    <property type="protein sequence ID" value="GAA99235.1"/>
    <property type="molecule type" value="Genomic_DNA"/>
</dbReference>
<dbReference type="eggNOG" id="KOG0179">
    <property type="taxonomic scope" value="Eukaryota"/>
</dbReference>
<comment type="subcellular location">
    <subcellularLocation>
        <location evidence="1">Nucleus</location>
    </subcellularLocation>
</comment>
<dbReference type="FunFam" id="3.60.20.10:FF:000027">
    <property type="entry name" value="Proteasome subunit beta type-6"/>
    <property type="match status" value="1"/>
</dbReference>
<evidence type="ECO:0000313" key="5">
    <source>
        <dbReference type="EMBL" id="GAA99235.1"/>
    </source>
</evidence>
<dbReference type="FunCoup" id="G7E9B6">
    <property type="interactions" value="565"/>
</dbReference>
<dbReference type="GO" id="GO:0005839">
    <property type="term" value="C:proteasome core complex"/>
    <property type="evidence" value="ECO:0007669"/>
    <property type="project" value="InterPro"/>
</dbReference>
<name>G7E9B6_MIXOS</name>
<proteinExistence type="predicted"/>
<dbReference type="OMA" id="CSGCWCD"/>
<evidence type="ECO:0000256" key="4">
    <source>
        <dbReference type="ARBA" id="ARBA00023242"/>
    </source>
</evidence>
<dbReference type="GO" id="GO:0005737">
    <property type="term" value="C:cytoplasm"/>
    <property type="evidence" value="ECO:0007669"/>
    <property type="project" value="TreeGrafter"/>
</dbReference>
<dbReference type="InParanoid" id="G7E9B6"/>
<dbReference type="OrthoDB" id="268479at2759"/>
<reference evidence="5 6" key="2">
    <citation type="journal article" date="2012" name="Open Biol.">
        <title>Characteristics of nucleosomes and linker DNA regions on the genome of the basidiomycete Mixia osmundae revealed by mono- and dinucleosome mapping.</title>
        <authorList>
            <person name="Nishida H."/>
            <person name="Kondo S."/>
            <person name="Matsumoto T."/>
            <person name="Suzuki Y."/>
            <person name="Yoshikawa H."/>
            <person name="Taylor T.D."/>
            <person name="Sugiyama J."/>
        </authorList>
    </citation>
    <scope>NUCLEOTIDE SEQUENCE [LARGE SCALE GENOMIC DNA]</scope>
    <source>
        <strain evidence="6">CBS 9802 / IAM 14324 / JCM 22182 / KY 12970</strain>
    </source>
</reference>
<dbReference type="Pfam" id="PF00227">
    <property type="entry name" value="Proteasome"/>
    <property type="match status" value="1"/>
</dbReference>
<accession>G7E9B6</accession>
<sequence>MLAHAQPSVMHERSGAQQRAFNPYSENGGTILAVSSRDFAVVASDTRQSEGYSIQSRYQPRVFALTDETVMATQGFMADSNTLVKKLRQRLEWYFHTHQKYPDLTAIARLVQTMLYGKRFFPYYSYVILGGIDRDGTGAVYSFDPVGSYERESCRSAGAAQSLVQPFLDNQVMGKNQNLPKGESILDEEGRSNLPLERVLGLVVDSFTGATERHIEVGDGLEMYVLKVVSREGGKNKVELDIVRRDLKRD</sequence>
<keyword evidence="4" id="KW-0539">Nucleus</keyword>
<dbReference type="GO" id="GO:0005634">
    <property type="term" value="C:nucleus"/>
    <property type="evidence" value="ECO:0007669"/>
    <property type="project" value="UniProtKB-SubCell"/>
</dbReference>
<evidence type="ECO:0000256" key="1">
    <source>
        <dbReference type="ARBA" id="ARBA00004123"/>
    </source>
</evidence>
<dbReference type="PANTHER" id="PTHR32194:SF2">
    <property type="entry name" value="PROTEASOME SUBUNIT BETA TYPE-1"/>
    <property type="match status" value="1"/>
</dbReference>
<dbReference type="InterPro" id="IPR029055">
    <property type="entry name" value="Ntn_hydrolases_N"/>
</dbReference>
<dbReference type="AlphaFoldDB" id="G7E9B6"/>
<organism evidence="5 6">
    <name type="scientific">Mixia osmundae (strain CBS 9802 / IAM 14324 / JCM 22182 / KY 12970)</name>
    <dbReference type="NCBI Taxonomy" id="764103"/>
    <lineage>
        <taxon>Eukaryota</taxon>
        <taxon>Fungi</taxon>
        <taxon>Dikarya</taxon>
        <taxon>Basidiomycota</taxon>
        <taxon>Pucciniomycotina</taxon>
        <taxon>Mixiomycetes</taxon>
        <taxon>Mixiales</taxon>
        <taxon>Mixiaceae</taxon>
        <taxon>Mixia</taxon>
    </lineage>
</organism>
<gene>
    <name evidence="5" type="primary">Mo05929</name>
    <name evidence="5" type="ORF">E5Q_05929</name>
</gene>
<evidence type="ECO:0000313" key="6">
    <source>
        <dbReference type="Proteomes" id="UP000009131"/>
    </source>
</evidence>
<dbReference type="PROSITE" id="PS51476">
    <property type="entry name" value="PROTEASOME_BETA_2"/>
    <property type="match status" value="1"/>
</dbReference>
<dbReference type="SUPFAM" id="SSF56235">
    <property type="entry name" value="N-terminal nucleophile aminohydrolases (Ntn hydrolases)"/>
    <property type="match status" value="1"/>
</dbReference>
<protein>
    <recommendedName>
        <fullName evidence="7">Proteasome subunit beta</fullName>
    </recommendedName>
</protein>
<evidence type="ECO:0000256" key="2">
    <source>
        <dbReference type="ARBA" id="ARBA00022490"/>
    </source>
</evidence>
<evidence type="ECO:0000256" key="3">
    <source>
        <dbReference type="ARBA" id="ARBA00022942"/>
    </source>
</evidence>
<dbReference type="Gene3D" id="3.60.20.10">
    <property type="entry name" value="Glutamine Phosphoribosylpyrophosphate, subunit 1, domain 1"/>
    <property type="match status" value="1"/>
</dbReference>
<keyword evidence="3" id="KW-0647">Proteasome</keyword>
<dbReference type="InterPro" id="IPR023333">
    <property type="entry name" value="Proteasome_suB-type"/>
</dbReference>
<dbReference type="GO" id="GO:0051603">
    <property type="term" value="P:proteolysis involved in protein catabolic process"/>
    <property type="evidence" value="ECO:0007669"/>
    <property type="project" value="InterPro"/>
</dbReference>
<dbReference type="PANTHER" id="PTHR32194">
    <property type="entry name" value="METALLOPROTEASE TLDD"/>
    <property type="match status" value="1"/>
</dbReference>
<comment type="caution">
    <text evidence="5">The sequence shown here is derived from an EMBL/GenBank/DDBJ whole genome shotgun (WGS) entry which is preliminary data.</text>
</comment>
<dbReference type="Proteomes" id="UP000009131">
    <property type="component" value="Unassembled WGS sequence"/>
</dbReference>
<keyword evidence="6" id="KW-1185">Reference proteome</keyword>
<dbReference type="STRING" id="764103.G7E9B6"/>
<dbReference type="InterPro" id="IPR001353">
    <property type="entry name" value="Proteasome_sua/b"/>
</dbReference>
<dbReference type="HOGENOM" id="CLU_035750_1_1_1"/>
<dbReference type="RefSeq" id="XP_014568481.1">
    <property type="nucleotide sequence ID" value="XM_014712995.1"/>
</dbReference>